<name>W2SGA2_CYPE1</name>
<dbReference type="InParanoid" id="W2SGA2"/>
<evidence type="ECO:0000313" key="4">
    <source>
        <dbReference type="EMBL" id="ETN46894.1"/>
    </source>
</evidence>
<dbReference type="EMBL" id="KB822711">
    <property type="protein sequence ID" value="ETN46894.1"/>
    <property type="molecule type" value="Genomic_DNA"/>
</dbReference>
<dbReference type="PANTHER" id="PTHR43861">
    <property type="entry name" value="TRANS-ACONITATE 2-METHYLTRANSFERASE-RELATED"/>
    <property type="match status" value="1"/>
</dbReference>
<dbReference type="Proteomes" id="UP000030752">
    <property type="component" value="Unassembled WGS sequence"/>
</dbReference>
<keyword evidence="2" id="KW-0808">Transferase</keyword>
<dbReference type="HOGENOM" id="CLU_060397_2_0_1"/>
<reference evidence="4 5" key="1">
    <citation type="submission" date="2013-03" db="EMBL/GenBank/DDBJ databases">
        <title>The Genome Sequence of Phialophora europaea CBS 101466.</title>
        <authorList>
            <consortium name="The Broad Institute Genomics Platform"/>
            <person name="Cuomo C."/>
            <person name="de Hoog S."/>
            <person name="Gorbushina A."/>
            <person name="Walker B."/>
            <person name="Young S.K."/>
            <person name="Zeng Q."/>
            <person name="Gargeya S."/>
            <person name="Fitzgerald M."/>
            <person name="Haas B."/>
            <person name="Abouelleil A."/>
            <person name="Allen A.W."/>
            <person name="Alvarado L."/>
            <person name="Arachchi H.M."/>
            <person name="Berlin A.M."/>
            <person name="Chapman S.B."/>
            <person name="Gainer-Dewar J."/>
            <person name="Goldberg J."/>
            <person name="Griggs A."/>
            <person name="Gujja S."/>
            <person name="Hansen M."/>
            <person name="Howarth C."/>
            <person name="Imamovic A."/>
            <person name="Ireland A."/>
            <person name="Larimer J."/>
            <person name="McCowan C."/>
            <person name="Murphy C."/>
            <person name="Pearson M."/>
            <person name="Poon T.W."/>
            <person name="Priest M."/>
            <person name="Roberts A."/>
            <person name="Saif S."/>
            <person name="Shea T."/>
            <person name="Sisk P."/>
            <person name="Sykes S."/>
            <person name="Wortman J."/>
            <person name="Nusbaum C."/>
            <person name="Birren B."/>
        </authorList>
    </citation>
    <scope>NUCLEOTIDE SEQUENCE [LARGE SCALE GENOMIC DNA]</scope>
    <source>
        <strain evidence="4 5">CBS 101466</strain>
    </source>
</reference>
<dbReference type="VEuPathDB" id="FungiDB:HMPREF1541_01083"/>
<dbReference type="OrthoDB" id="540004at2759"/>
<feature type="domain" description="Methyltransferase" evidence="3">
    <location>
        <begin position="48"/>
        <end position="146"/>
    </location>
</feature>
<proteinExistence type="predicted"/>
<evidence type="ECO:0000256" key="2">
    <source>
        <dbReference type="ARBA" id="ARBA00022679"/>
    </source>
</evidence>
<dbReference type="CDD" id="cd02440">
    <property type="entry name" value="AdoMet_MTases"/>
    <property type="match status" value="1"/>
</dbReference>
<dbReference type="STRING" id="1220924.W2SGA2"/>
<dbReference type="SUPFAM" id="SSF53335">
    <property type="entry name" value="S-adenosyl-L-methionine-dependent methyltransferases"/>
    <property type="match status" value="1"/>
</dbReference>
<dbReference type="InterPro" id="IPR041698">
    <property type="entry name" value="Methyltransf_25"/>
</dbReference>
<dbReference type="RefSeq" id="XP_008711606.1">
    <property type="nucleotide sequence ID" value="XM_008713384.1"/>
</dbReference>
<evidence type="ECO:0000256" key="1">
    <source>
        <dbReference type="ARBA" id="ARBA00022603"/>
    </source>
</evidence>
<dbReference type="GO" id="GO:0032259">
    <property type="term" value="P:methylation"/>
    <property type="evidence" value="ECO:0007669"/>
    <property type="project" value="UniProtKB-KW"/>
</dbReference>
<dbReference type="eggNOG" id="ENOG502SQD8">
    <property type="taxonomic scope" value="Eukaryota"/>
</dbReference>
<evidence type="ECO:0000259" key="3">
    <source>
        <dbReference type="Pfam" id="PF13649"/>
    </source>
</evidence>
<dbReference type="Pfam" id="PF13649">
    <property type="entry name" value="Methyltransf_25"/>
    <property type="match status" value="1"/>
</dbReference>
<dbReference type="GeneID" id="19968422"/>
<keyword evidence="1" id="KW-0489">Methyltransferase</keyword>
<dbReference type="PANTHER" id="PTHR43861:SF1">
    <property type="entry name" value="TRANS-ACONITATE 2-METHYLTRANSFERASE"/>
    <property type="match status" value="1"/>
</dbReference>
<protein>
    <recommendedName>
        <fullName evidence="3">Methyltransferase domain-containing protein</fullName>
    </recommendedName>
</protein>
<accession>W2SGA2</accession>
<sequence>MSNSNPEPHQTVAAGYNACSAAYTATRSQDEVNELALLTSRLRPKSAILDLGCGAGIPVASTLTSRHDFHVTGLDISSAQIARAKANVPSATFIQGDMADADDLLSPFTPQGGFDAVVAFFSVFHLPRETHAKVFERVGAWLRPGGYLLATAAASAEGGEGIVHDFYGADMYWSNYGMAEYRAMLQAVGLEVLENKVEGTGEVFDWATSAVDAGKAQHPLLFARKAIR</sequence>
<dbReference type="GO" id="GO:0008168">
    <property type="term" value="F:methyltransferase activity"/>
    <property type="evidence" value="ECO:0007669"/>
    <property type="project" value="UniProtKB-KW"/>
</dbReference>
<dbReference type="InterPro" id="IPR029063">
    <property type="entry name" value="SAM-dependent_MTases_sf"/>
</dbReference>
<dbReference type="Gene3D" id="3.40.50.150">
    <property type="entry name" value="Vaccinia Virus protein VP39"/>
    <property type="match status" value="1"/>
</dbReference>
<evidence type="ECO:0000313" key="5">
    <source>
        <dbReference type="Proteomes" id="UP000030752"/>
    </source>
</evidence>
<keyword evidence="5" id="KW-1185">Reference proteome</keyword>
<organism evidence="4 5">
    <name type="scientific">Cyphellophora europaea (strain CBS 101466)</name>
    <name type="common">Phialophora europaea</name>
    <dbReference type="NCBI Taxonomy" id="1220924"/>
    <lineage>
        <taxon>Eukaryota</taxon>
        <taxon>Fungi</taxon>
        <taxon>Dikarya</taxon>
        <taxon>Ascomycota</taxon>
        <taxon>Pezizomycotina</taxon>
        <taxon>Eurotiomycetes</taxon>
        <taxon>Chaetothyriomycetidae</taxon>
        <taxon>Chaetothyriales</taxon>
        <taxon>Cyphellophoraceae</taxon>
        <taxon>Cyphellophora</taxon>
    </lineage>
</organism>
<gene>
    <name evidence="4" type="ORF">HMPREF1541_01083</name>
</gene>
<dbReference type="AlphaFoldDB" id="W2SGA2"/>